<comment type="caution">
    <text evidence="1">The sequence shown here is derived from an EMBL/GenBank/DDBJ whole genome shotgun (WGS) entry which is preliminary data.</text>
</comment>
<reference evidence="1" key="1">
    <citation type="journal article" date="2021" name="Nat. Commun.">
        <title>Genetic determinants of endophytism in the Arabidopsis root mycobiome.</title>
        <authorList>
            <person name="Mesny F."/>
            <person name="Miyauchi S."/>
            <person name="Thiergart T."/>
            <person name="Pickel B."/>
            <person name="Atanasova L."/>
            <person name="Karlsson M."/>
            <person name="Huettel B."/>
            <person name="Barry K.W."/>
            <person name="Haridas S."/>
            <person name="Chen C."/>
            <person name="Bauer D."/>
            <person name="Andreopoulos W."/>
            <person name="Pangilinan J."/>
            <person name="LaButti K."/>
            <person name="Riley R."/>
            <person name="Lipzen A."/>
            <person name="Clum A."/>
            <person name="Drula E."/>
            <person name="Henrissat B."/>
            <person name="Kohler A."/>
            <person name="Grigoriev I.V."/>
            <person name="Martin F.M."/>
            <person name="Hacquard S."/>
        </authorList>
    </citation>
    <scope>NUCLEOTIDE SEQUENCE</scope>
    <source>
        <strain evidence="1">MPI-SDFR-AT-0073</strain>
    </source>
</reference>
<dbReference type="OrthoDB" id="4158189at2759"/>
<protein>
    <submittedName>
        <fullName evidence="1">Uncharacterized protein</fullName>
    </submittedName>
</protein>
<keyword evidence="2" id="KW-1185">Reference proteome</keyword>
<accession>A0A9P8UIC9</accession>
<sequence length="154" mass="16102">MCGPQTPRPSQSLGGALAVLASPPSSSSPAQLPFSGHLIFHTIPGRSSCGSRATHATFTSSSDDASLEGCMIGIHAAGDLRMVGCPEEETMLHRFDFRRARPSLSRSCSAEVLLDEPLEIGVGGRGIIGRKVSVWRDRGGGEGVRVAEGIVGFN</sequence>
<evidence type="ECO:0000313" key="1">
    <source>
        <dbReference type="EMBL" id="KAH6652573.1"/>
    </source>
</evidence>
<proteinExistence type="predicted"/>
<evidence type="ECO:0000313" key="2">
    <source>
        <dbReference type="Proteomes" id="UP000758603"/>
    </source>
</evidence>
<dbReference type="RefSeq" id="XP_045956850.1">
    <property type="nucleotide sequence ID" value="XM_046107416.1"/>
</dbReference>
<organism evidence="1 2">
    <name type="scientific">Truncatella angustata</name>
    <dbReference type="NCBI Taxonomy" id="152316"/>
    <lineage>
        <taxon>Eukaryota</taxon>
        <taxon>Fungi</taxon>
        <taxon>Dikarya</taxon>
        <taxon>Ascomycota</taxon>
        <taxon>Pezizomycotina</taxon>
        <taxon>Sordariomycetes</taxon>
        <taxon>Xylariomycetidae</taxon>
        <taxon>Amphisphaeriales</taxon>
        <taxon>Sporocadaceae</taxon>
        <taxon>Truncatella</taxon>
    </lineage>
</organism>
<dbReference type="GeneID" id="70136307"/>
<gene>
    <name evidence="1" type="ORF">BKA67DRAFT_659272</name>
</gene>
<dbReference type="Proteomes" id="UP000758603">
    <property type="component" value="Unassembled WGS sequence"/>
</dbReference>
<dbReference type="AlphaFoldDB" id="A0A9P8UIC9"/>
<name>A0A9P8UIC9_9PEZI</name>
<dbReference type="EMBL" id="JAGPXC010000005">
    <property type="protein sequence ID" value="KAH6652573.1"/>
    <property type="molecule type" value="Genomic_DNA"/>
</dbReference>